<organism evidence="1 2">
    <name type="scientific">Hirsutella rhossiliensis</name>
    <dbReference type="NCBI Taxonomy" id="111463"/>
    <lineage>
        <taxon>Eukaryota</taxon>
        <taxon>Fungi</taxon>
        <taxon>Dikarya</taxon>
        <taxon>Ascomycota</taxon>
        <taxon>Pezizomycotina</taxon>
        <taxon>Sordariomycetes</taxon>
        <taxon>Hypocreomycetidae</taxon>
        <taxon>Hypocreales</taxon>
        <taxon>Ophiocordycipitaceae</taxon>
        <taxon>Hirsutella</taxon>
    </lineage>
</organism>
<gene>
    <name evidence="1" type="ORF">HRG_08618</name>
</gene>
<dbReference type="OrthoDB" id="5405297at2759"/>
<evidence type="ECO:0000313" key="2">
    <source>
        <dbReference type="Proteomes" id="UP000824596"/>
    </source>
</evidence>
<keyword evidence="2" id="KW-1185">Reference proteome</keyword>
<dbReference type="RefSeq" id="XP_044717976.1">
    <property type="nucleotide sequence ID" value="XM_044867089.1"/>
</dbReference>
<comment type="caution">
    <text evidence="1">The sequence shown here is derived from an EMBL/GenBank/DDBJ whole genome shotgun (WGS) entry which is preliminary data.</text>
</comment>
<accession>A0A9P8MQL1</accession>
<proteinExistence type="predicted"/>
<dbReference type="SUPFAM" id="SSF52047">
    <property type="entry name" value="RNI-like"/>
    <property type="match status" value="1"/>
</dbReference>
<reference evidence="1" key="1">
    <citation type="submission" date="2021-09" db="EMBL/GenBank/DDBJ databases">
        <title>A high-quality genome of the endoparasitic fungus Hirsutella rhossiliensis with a comparison of Hirsutella genomes reveals transposable elements contributing to genome size variation.</title>
        <authorList>
            <person name="Lin R."/>
            <person name="Jiao Y."/>
            <person name="Sun X."/>
            <person name="Ling J."/>
            <person name="Xie B."/>
            <person name="Cheng X."/>
        </authorList>
    </citation>
    <scope>NUCLEOTIDE SEQUENCE</scope>
    <source>
        <strain evidence="1">HR02</strain>
    </source>
</reference>
<dbReference type="AlphaFoldDB" id="A0A9P8MQL1"/>
<protein>
    <submittedName>
        <fullName evidence="1">Uncharacterized protein</fullName>
    </submittedName>
</protein>
<sequence length="300" mass="34052">MVLYHSVRIDMVHYCRLEAHLAEKRKKTSHLDRNGIPTNPALARLRLFRRTVREDPIRIGKVVQFLKTPFMIRESWQVELAQTIAVLPNLQYVDLPERMFTDEPNNAMLRREVQVRCCKLRKIAYSRGSECWLVGLASQQVWLWLEVLELNSLDVDPLAMRAVLASLTRLRALKVTKTHSFSDELMAFDDGLPPLVALEELILKDTPRMTTVGLIKYLSSYETQNALKVLTRGHGRPVVAAARGLGSDTKLEDLGFPGKGFGAFPEREVASTASIGEAEDVAFRDFRNARRGKNPNQSRL</sequence>
<dbReference type="Proteomes" id="UP000824596">
    <property type="component" value="Unassembled WGS sequence"/>
</dbReference>
<dbReference type="GeneID" id="68357747"/>
<name>A0A9P8MQL1_9HYPO</name>
<dbReference type="EMBL" id="JAIZPD010000010">
    <property type="protein sequence ID" value="KAH0960463.1"/>
    <property type="molecule type" value="Genomic_DNA"/>
</dbReference>
<evidence type="ECO:0000313" key="1">
    <source>
        <dbReference type="EMBL" id="KAH0960463.1"/>
    </source>
</evidence>